<dbReference type="Proteomes" id="UP000749559">
    <property type="component" value="Unassembled WGS sequence"/>
</dbReference>
<dbReference type="PANTHER" id="PTHR47473:SF1">
    <property type="entry name" value="METHYLTRANSFERASE DOMAIN-CONTAINING PROTEIN"/>
    <property type="match status" value="1"/>
</dbReference>
<organism evidence="1 2">
    <name type="scientific">Owenia fusiformis</name>
    <name type="common">Polychaete worm</name>
    <dbReference type="NCBI Taxonomy" id="6347"/>
    <lineage>
        <taxon>Eukaryota</taxon>
        <taxon>Metazoa</taxon>
        <taxon>Spiralia</taxon>
        <taxon>Lophotrochozoa</taxon>
        <taxon>Annelida</taxon>
        <taxon>Polychaeta</taxon>
        <taxon>Sedentaria</taxon>
        <taxon>Canalipalpata</taxon>
        <taxon>Sabellida</taxon>
        <taxon>Oweniida</taxon>
        <taxon>Oweniidae</taxon>
        <taxon>Owenia</taxon>
    </lineage>
</organism>
<dbReference type="OrthoDB" id="10016743at2759"/>
<keyword evidence="2" id="KW-1185">Reference proteome</keyword>
<dbReference type="InterPro" id="IPR021829">
    <property type="entry name" value="DUF3419"/>
</dbReference>
<gene>
    <name evidence="1" type="ORF">OFUS_LOCUS9336</name>
</gene>
<protein>
    <recommendedName>
        <fullName evidence="3">DUF3419 family protein</fullName>
    </recommendedName>
</protein>
<reference evidence="1" key="1">
    <citation type="submission" date="2022-03" db="EMBL/GenBank/DDBJ databases">
        <authorList>
            <person name="Martin C."/>
        </authorList>
    </citation>
    <scope>NUCLEOTIDE SEQUENCE</scope>
</reference>
<dbReference type="EMBL" id="CAIIXF020000005">
    <property type="protein sequence ID" value="CAH1782940.1"/>
    <property type="molecule type" value="Genomic_DNA"/>
</dbReference>
<evidence type="ECO:0008006" key="3">
    <source>
        <dbReference type="Google" id="ProtNLM"/>
    </source>
</evidence>
<dbReference type="AlphaFoldDB" id="A0A8S4NMD4"/>
<comment type="caution">
    <text evidence="1">The sequence shown here is derived from an EMBL/GenBank/DDBJ whole genome shotgun (WGS) entry which is preliminary data.</text>
</comment>
<accession>A0A8S4NMD4</accession>
<dbReference type="SUPFAM" id="SSF53335">
    <property type="entry name" value="S-adenosyl-L-methionine-dependent methyltransferases"/>
    <property type="match status" value="2"/>
</dbReference>
<proteinExistence type="predicted"/>
<evidence type="ECO:0000313" key="2">
    <source>
        <dbReference type="Proteomes" id="UP000749559"/>
    </source>
</evidence>
<dbReference type="InterPro" id="IPR029063">
    <property type="entry name" value="SAM-dependent_MTases_sf"/>
</dbReference>
<dbReference type="PANTHER" id="PTHR47473">
    <property type="entry name" value="BTA1P"/>
    <property type="match status" value="1"/>
</dbReference>
<sequence length="751" mass="86826">MSILRFTNRFLARNIFGRALRHVACRTYSEGEEVPPVHLGQNEKILFSMNWEDIRSIRHGLEIKSGDRIFTLASGGGNAMTLLLDDPAEVVALDFSIPQLHLAKLQAACIKYLSYQEFIDFVGVKNMKPEERVRIFNSIKGALDPDVREYWNANTSDINQGIINCGDFEHRFKMFAENAMNVALSPNQIETFLSMGDDMNEQRRYFQDVIDGEVFRRAYRRLGYWAFIGTNTDIMPALDYPNIFLQHFLKKVKTTPMNQSYFMEYIFTWKQGVLTPLREYLQEENFDVLKDRIGRMKWLHGEMMNYFKTFPTLNQPKFDAMGLSNVTDLMTLSNHNTTLRAAPKVVKQHGNILFLCVKGLPKTWPEDLVGSAVVIEHDKVKECSEMDRSFFWEDIQVAKSWEDIRSIRHGLDIKSGDRVFTLASGGGNAMTLLLDDPAEVVALDISIPQLHLAKLQAACIKYLSYQEFIDFVGVKNMKPEERVIIFNSIKGALEADVREYWNANTSDIKQGIINCGDFEQRFKIFAENAMNVALSPNQIETFLSMGDDMNEQRRYFQDVIDGDVFRRAYRRLGYWSFIGINTDIMPALDYPNIFLQHFLNKVKTTPMNQSYFMEYMFTWKQGVITPLREYLQEENFEVLKDRIGRIKWLHGEMMNYFKTYPTLNQPKFDAMGLSNVTDLMTLNNHNATLRAAAKIVKQHGNILFLCLKGLPKTWPEDLVGSAVVIEHDKVKECSEMDRAFFWEDIQVAKVL</sequence>
<dbReference type="Pfam" id="PF11899">
    <property type="entry name" value="DUF3419"/>
    <property type="match status" value="1"/>
</dbReference>
<evidence type="ECO:0000313" key="1">
    <source>
        <dbReference type="EMBL" id="CAH1782940.1"/>
    </source>
</evidence>
<name>A0A8S4NMD4_OWEFU</name>